<protein>
    <submittedName>
        <fullName evidence="4">Acetyltransferase</fullName>
    </submittedName>
</protein>
<accession>A0A917FNC1</accession>
<name>A0A917FNC1_9BACL</name>
<dbReference type="Pfam" id="PF00583">
    <property type="entry name" value="Acetyltransf_1"/>
    <property type="match status" value="2"/>
</dbReference>
<comment type="caution">
    <text evidence="4">The sequence shown here is derived from an EMBL/GenBank/DDBJ whole genome shotgun (WGS) entry which is preliminary data.</text>
</comment>
<dbReference type="Proteomes" id="UP000637643">
    <property type="component" value="Unassembled WGS sequence"/>
</dbReference>
<reference evidence="4" key="2">
    <citation type="submission" date="2020-09" db="EMBL/GenBank/DDBJ databases">
        <authorList>
            <person name="Sun Q."/>
            <person name="Zhou Y."/>
        </authorList>
    </citation>
    <scope>NUCLEOTIDE SEQUENCE</scope>
    <source>
        <strain evidence="4">CGMCC 1.16134</strain>
    </source>
</reference>
<keyword evidence="2" id="KW-0012">Acyltransferase</keyword>
<evidence type="ECO:0000256" key="2">
    <source>
        <dbReference type="ARBA" id="ARBA00023315"/>
    </source>
</evidence>
<evidence type="ECO:0000313" key="5">
    <source>
        <dbReference type="Proteomes" id="UP000637643"/>
    </source>
</evidence>
<reference evidence="4" key="1">
    <citation type="journal article" date="2014" name="Int. J. Syst. Evol. Microbiol.">
        <title>Complete genome sequence of Corynebacterium casei LMG S-19264T (=DSM 44701T), isolated from a smear-ripened cheese.</title>
        <authorList>
            <consortium name="US DOE Joint Genome Institute (JGI-PGF)"/>
            <person name="Walter F."/>
            <person name="Albersmeier A."/>
            <person name="Kalinowski J."/>
            <person name="Ruckert C."/>
        </authorList>
    </citation>
    <scope>NUCLEOTIDE SEQUENCE</scope>
    <source>
        <strain evidence="4">CGMCC 1.16134</strain>
    </source>
</reference>
<dbReference type="CDD" id="cd04301">
    <property type="entry name" value="NAT_SF"/>
    <property type="match status" value="2"/>
</dbReference>
<evidence type="ECO:0000256" key="1">
    <source>
        <dbReference type="ARBA" id="ARBA00022679"/>
    </source>
</evidence>
<feature type="domain" description="N-acetyltransferase" evidence="3">
    <location>
        <begin position="7"/>
        <end position="148"/>
    </location>
</feature>
<dbReference type="EMBL" id="BMKR01000020">
    <property type="protein sequence ID" value="GGF92655.1"/>
    <property type="molecule type" value="Genomic_DNA"/>
</dbReference>
<dbReference type="RefSeq" id="WP_189028373.1">
    <property type="nucleotide sequence ID" value="NZ_BMKR01000020.1"/>
</dbReference>
<dbReference type="SUPFAM" id="SSF55729">
    <property type="entry name" value="Acyl-CoA N-acyltransferases (Nat)"/>
    <property type="match status" value="2"/>
</dbReference>
<evidence type="ECO:0000313" key="4">
    <source>
        <dbReference type="EMBL" id="GGF92655.1"/>
    </source>
</evidence>
<dbReference type="Gene3D" id="3.40.630.30">
    <property type="match status" value="2"/>
</dbReference>
<dbReference type="InterPro" id="IPR050832">
    <property type="entry name" value="Bact_Acetyltransf"/>
</dbReference>
<proteinExistence type="predicted"/>
<keyword evidence="5" id="KW-1185">Reference proteome</keyword>
<dbReference type="GO" id="GO:0016747">
    <property type="term" value="F:acyltransferase activity, transferring groups other than amino-acyl groups"/>
    <property type="evidence" value="ECO:0007669"/>
    <property type="project" value="InterPro"/>
</dbReference>
<organism evidence="4 5">
    <name type="scientific">Paenibacillus albidus</name>
    <dbReference type="NCBI Taxonomy" id="2041023"/>
    <lineage>
        <taxon>Bacteria</taxon>
        <taxon>Bacillati</taxon>
        <taxon>Bacillota</taxon>
        <taxon>Bacilli</taxon>
        <taxon>Bacillales</taxon>
        <taxon>Paenibacillaceae</taxon>
        <taxon>Paenibacillus</taxon>
    </lineage>
</organism>
<evidence type="ECO:0000259" key="3">
    <source>
        <dbReference type="PROSITE" id="PS51186"/>
    </source>
</evidence>
<dbReference type="PANTHER" id="PTHR43877:SF2">
    <property type="entry name" value="AMINOALKYLPHOSPHONATE N-ACETYLTRANSFERASE-RELATED"/>
    <property type="match status" value="1"/>
</dbReference>
<dbReference type="PROSITE" id="PS51186">
    <property type="entry name" value="GNAT"/>
    <property type="match status" value="2"/>
</dbReference>
<keyword evidence="1" id="KW-0808">Transferase</keyword>
<gene>
    <name evidence="4" type="ORF">GCM10010912_42090</name>
</gene>
<sequence>MKHYHFTKLTDYSIHQMDQIRRLEQLCKDYDESSLRVGVESIKEQGGDEAFLCSLDDQLIGFLSWYTSDGTEANINAMVHPAYRRQGIFRNLLNNAVVEMNIKGITTCRIRVPSNSKPGMDYLNHIGASFSSSQFTMYFVLPPSHEATNSGLVLRPVEAHDFDFMVKCSSQAFGDSEVWTRNYFKNTNEPERHTYIAMDGLSPIGMIRVNHLQDDTAVIHDFCVIPSCQGRGYGREILVRLVNSLLTRDYSRIRLSVVTKNRRALTLYQSVGFEVTAESNYYVRKIDDIV</sequence>
<feature type="domain" description="N-acetyltransferase" evidence="3">
    <location>
        <begin position="152"/>
        <end position="290"/>
    </location>
</feature>
<dbReference type="InterPro" id="IPR000182">
    <property type="entry name" value="GNAT_dom"/>
</dbReference>
<dbReference type="AlphaFoldDB" id="A0A917FNC1"/>
<dbReference type="InterPro" id="IPR016181">
    <property type="entry name" value="Acyl_CoA_acyltransferase"/>
</dbReference>
<dbReference type="PANTHER" id="PTHR43877">
    <property type="entry name" value="AMINOALKYLPHOSPHONATE N-ACETYLTRANSFERASE-RELATED-RELATED"/>
    <property type="match status" value="1"/>
</dbReference>